<dbReference type="EMBL" id="JAGSOV010000060">
    <property type="protein sequence ID" value="MCO1658910.1"/>
    <property type="molecule type" value="Genomic_DNA"/>
</dbReference>
<name>A0ABT1A7H3_9PSEU</name>
<gene>
    <name evidence="1" type="ORF">KDL28_27955</name>
</gene>
<sequence>MTEVSGLLEQITTAQAAAQTALESGDVDAWMEVTRRLRRLERERDRAWERAAAKTGAVAPLPPRSSRDQARAVLTELGVPASLNQIGAWHYAQYGEEVPYKALSSLRHDERSSYRRTPGGRPWYVVPALAADTLAPVRGLLALSDWPPTDRVVGPLTHRTAHLRITIVAADAVLAHGQEVPVALDRLLWRFAASLPGAHRDHLDPQTARDSAQAELEQIEPTDRKEREQAAGRLDQLVGEQALFGAQLKVIDGGKSRAGRRG</sequence>
<accession>A0ABT1A7H3</accession>
<evidence type="ECO:0000313" key="1">
    <source>
        <dbReference type="EMBL" id="MCO1658910.1"/>
    </source>
</evidence>
<comment type="caution">
    <text evidence="1">The sequence shown here is derived from an EMBL/GenBank/DDBJ whole genome shotgun (WGS) entry which is preliminary data.</text>
</comment>
<dbReference type="RefSeq" id="WP_252443369.1">
    <property type="nucleotide sequence ID" value="NZ_JAGSOV010000060.1"/>
</dbReference>
<proteinExistence type="predicted"/>
<evidence type="ECO:0000313" key="2">
    <source>
        <dbReference type="Proteomes" id="UP001165283"/>
    </source>
</evidence>
<reference evidence="1" key="1">
    <citation type="submission" date="2021-04" db="EMBL/GenBank/DDBJ databases">
        <title>Pseudonocardia sp. nov., isolated from sandy soil of mangrove forest.</title>
        <authorList>
            <person name="Zan Z."/>
            <person name="Huang R."/>
            <person name="Liu W."/>
        </authorList>
    </citation>
    <scope>NUCLEOTIDE SEQUENCE</scope>
    <source>
        <strain evidence="1">S2-4</strain>
    </source>
</reference>
<protein>
    <submittedName>
        <fullName evidence="1">Uncharacterized protein</fullName>
    </submittedName>
</protein>
<dbReference type="Proteomes" id="UP001165283">
    <property type="component" value="Unassembled WGS sequence"/>
</dbReference>
<organism evidence="1 2">
    <name type="scientific">Pseudonocardia humida</name>
    <dbReference type="NCBI Taxonomy" id="2800819"/>
    <lineage>
        <taxon>Bacteria</taxon>
        <taxon>Bacillati</taxon>
        <taxon>Actinomycetota</taxon>
        <taxon>Actinomycetes</taxon>
        <taxon>Pseudonocardiales</taxon>
        <taxon>Pseudonocardiaceae</taxon>
        <taxon>Pseudonocardia</taxon>
    </lineage>
</organism>
<keyword evidence="2" id="KW-1185">Reference proteome</keyword>